<dbReference type="FunFam" id="1.10.510.10:FF:000420">
    <property type="entry name" value="Guanylate cyclase"/>
    <property type="match status" value="1"/>
</dbReference>
<evidence type="ECO:0000256" key="15">
    <source>
        <dbReference type="RuleBase" id="RU000405"/>
    </source>
</evidence>
<dbReference type="Gene3D" id="3.40.50.2300">
    <property type="match status" value="1"/>
</dbReference>
<dbReference type="CDD" id="cd14042">
    <property type="entry name" value="PK_GC-A_B"/>
    <property type="match status" value="1"/>
</dbReference>
<keyword evidence="14 16" id="KW-0141">cGMP biosynthesis</keyword>
<evidence type="ECO:0000256" key="4">
    <source>
        <dbReference type="ARBA" id="ARBA00022553"/>
    </source>
</evidence>
<dbReference type="FunFam" id="3.30.70.1230:FF:000004">
    <property type="entry name" value="Guanylate cyclase"/>
    <property type="match status" value="1"/>
</dbReference>
<keyword evidence="10 18" id="KW-0472">Membrane</keyword>
<keyword evidence="22" id="KW-1185">Reference proteome</keyword>
<evidence type="ECO:0000259" key="20">
    <source>
        <dbReference type="PROSITE" id="PS50125"/>
    </source>
</evidence>
<reference evidence="22" key="1">
    <citation type="submission" date="2015-02" db="EMBL/GenBank/DDBJ databases">
        <title>Genome sequencing for Strongylocentrotus purpuratus.</title>
        <authorList>
            <person name="Murali S."/>
            <person name="Liu Y."/>
            <person name="Vee V."/>
            <person name="English A."/>
            <person name="Wang M."/>
            <person name="Skinner E."/>
            <person name="Han Y."/>
            <person name="Muzny D.M."/>
            <person name="Worley K.C."/>
            <person name="Gibbs R.A."/>
        </authorList>
    </citation>
    <scope>NUCLEOTIDE SEQUENCE</scope>
</reference>
<dbReference type="AlphaFoldDB" id="A0A7M7HIW2"/>
<keyword evidence="12" id="KW-0325">Glycoprotein</keyword>
<accession>A0A7M7HIW2</accession>
<evidence type="ECO:0000256" key="13">
    <source>
        <dbReference type="ARBA" id="ARBA00023239"/>
    </source>
</evidence>
<evidence type="ECO:0000256" key="12">
    <source>
        <dbReference type="ARBA" id="ARBA00023180"/>
    </source>
</evidence>
<evidence type="ECO:0000256" key="3">
    <source>
        <dbReference type="ARBA" id="ARBA00012202"/>
    </source>
</evidence>
<dbReference type="Proteomes" id="UP000007110">
    <property type="component" value="Unassembled WGS sequence"/>
</dbReference>
<dbReference type="InParanoid" id="A0A7M7HIW2"/>
<dbReference type="GO" id="GO:0001653">
    <property type="term" value="F:peptide receptor activity"/>
    <property type="evidence" value="ECO:0000318"/>
    <property type="project" value="GO_Central"/>
</dbReference>
<evidence type="ECO:0000313" key="22">
    <source>
        <dbReference type="Proteomes" id="UP000007110"/>
    </source>
</evidence>
<feature type="compositionally biased region" description="Low complexity" evidence="17">
    <location>
        <begin position="1045"/>
        <end position="1062"/>
    </location>
</feature>
<comment type="similarity">
    <text evidence="15">Belongs to the adenylyl cyclase class-4/guanylyl cyclase family.</text>
</comment>
<dbReference type="GO" id="GO:0007168">
    <property type="term" value="P:receptor guanylyl cyclase signaling pathway"/>
    <property type="evidence" value="ECO:0000318"/>
    <property type="project" value="GO_Central"/>
</dbReference>
<dbReference type="Pfam" id="PF01094">
    <property type="entry name" value="ANF_receptor"/>
    <property type="match status" value="1"/>
</dbReference>
<dbReference type="Gene3D" id="1.10.510.10">
    <property type="entry name" value="Transferase(Phosphotransferase) domain 1"/>
    <property type="match status" value="1"/>
</dbReference>
<dbReference type="PROSITE" id="PS50125">
    <property type="entry name" value="GUANYLATE_CYCLASE_2"/>
    <property type="match status" value="1"/>
</dbReference>
<comment type="subcellular location">
    <subcellularLocation>
        <location evidence="2">Membrane</location>
        <topology evidence="2">Single-pass type I membrane protein</topology>
    </subcellularLocation>
</comment>
<evidence type="ECO:0000256" key="18">
    <source>
        <dbReference type="SAM" id="Phobius"/>
    </source>
</evidence>
<dbReference type="SUPFAM" id="SSF56112">
    <property type="entry name" value="Protein kinase-like (PK-like)"/>
    <property type="match status" value="1"/>
</dbReference>
<feature type="compositionally biased region" description="Basic and acidic residues" evidence="17">
    <location>
        <begin position="944"/>
        <end position="972"/>
    </location>
</feature>
<dbReference type="GO" id="GO:0006182">
    <property type="term" value="P:cGMP biosynthetic process"/>
    <property type="evidence" value="ECO:0000318"/>
    <property type="project" value="GO_Central"/>
</dbReference>
<keyword evidence="13 15" id="KW-0456">Lyase</keyword>
<feature type="region of interest" description="Disordered" evidence="17">
    <location>
        <begin position="1037"/>
        <end position="1074"/>
    </location>
</feature>
<keyword evidence="9" id="KW-0342">GTP-binding</keyword>
<evidence type="ECO:0000256" key="10">
    <source>
        <dbReference type="ARBA" id="ARBA00023136"/>
    </source>
</evidence>
<feature type="compositionally biased region" description="Polar residues" evidence="17">
    <location>
        <begin position="1063"/>
        <end position="1073"/>
    </location>
</feature>
<dbReference type="GO" id="GO:0004672">
    <property type="term" value="F:protein kinase activity"/>
    <property type="evidence" value="ECO:0007669"/>
    <property type="project" value="InterPro"/>
</dbReference>
<evidence type="ECO:0000256" key="9">
    <source>
        <dbReference type="ARBA" id="ARBA00023134"/>
    </source>
</evidence>
<dbReference type="GO" id="GO:0004383">
    <property type="term" value="F:guanylate cyclase activity"/>
    <property type="evidence" value="ECO:0000318"/>
    <property type="project" value="GO_Central"/>
</dbReference>
<evidence type="ECO:0000256" key="5">
    <source>
        <dbReference type="ARBA" id="ARBA00022692"/>
    </source>
</evidence>
<evidence type="ECO:0000259" key="19">
    <source>
        <dbReference type="PROSITE" id="PS50011"/>
    </source>
</evidence>
<feature type="region of interest" description="Disordered" evidence="17">
    <location>
        <begin position="879"/>
        <end position="981"/>
    </location>
</feature>
<dbReference type="CDD" id="cd07302">
    <property type="entry name" value="CHD"/>
    <property type="match status" value="1"/>
</dbReference>
<dbReference type="Gene3D" id="3.30.70.1230">
    <property type="entry name" value="Nucleotide cyclase"/>
    <property type="match status" value="1"/>
</dbReference>
<evidence type="ECO:0000313" key="21">
    <source>
        <dbReference type="EnsemblMetazoa" id="XP_011672290"/>
    </source>
</evidence>
<feature type="domain" description="Guanylate cyclase" evidence="20">
    <location>
        <begin position="693"/>
        <end position="823"/>
    </location>
</feature>
<comment type="catalytic activity">
    <reaction evidence="1 16">
        <text>GTP = 3',5'-cyclic GMP + diphosphate</text>
        <dbReference type="Rhea" id="RHEA:13665"/>
        <dbReference type="ChEBI" id="CHEBI:33019"/>
        <dbReference type="ChEBI" id="CHEBI:37565"/>
        <dbReference type="ChEBI" id="CHEBI:57746"/>
        <dbReference type="EC" id="4.6.1.2"/>
    </reaction>
</comment>
<evidence type="ECO:0000256" key="7">
    <source>
        <dbReference type="ARBA" id="ARBA00022741"/>
    </source>
</evidence>
<dbReference type="SUPFAM" id="SSF55073">
    <property type="entry name" value="Nucleotide cyclase"/>
    <property type="match status" value="1"/>
</dbReference>
<dbReference type="SUPFAM" id="SSF53822">
    <property type="entry name" value="Periplasmic binding protein-like I"/>
    <property type="match status" value="1"/>
</dbReference>
<dbReference type="GO" id="GO:0035556">
    <property type="term" value="P:intracellular signal transduction"/>
    <property type="evidence" value="ECO:0007669"/>
    <property type="project" value="InterPro"/>
</dbReference>
<dbReference type="EnsemblMetazoa" id="XM_011673988">
    <property type="protein sequence ID" value="XP_011672290"/>
    <property type="gene ID" value="LOC579339"/>
</dbReference>
<keyword evidence="6" id="KW-0732">Signal</keyword>
<evidence type="ECO:0000256" key="6">
    <source>
        <dbReference type="ARBA" id="ARBA00022729"/>
    </source>
</evidence>
<dbReference type="InterPro" id="IPR018297">
    <property type="entry name" value="A/G_cyclase_CS"/>
</dbReference>
<dbReference type="GO" id="GO:0005524">
    <property type="term" value="F:ATP binding"/>
    <property type="evidence" value="ECO:0007669"/>
    <property type="project" value="InterPro"/>
</dbReference>
<evidence type="ECO:0000256" key="14">
    <source>
        <dbReference type="ARBA" id="ARBA00023293"/>
    </source>
</evidence>
<dbReference type="PROSITE" id="PS50011">
    <property type="entry name" value="PROTEIN_KINASE_DOM"/>
    <property type="match status" value="1"/>
</dbReference>
<dbReference type="InterPro" id="IPR001828">
    <property type="entry name" value="ANF_lig-bd_rcpt"/>
</dbReference>
<dbReference type="InterPro" id="IPR001245">
    <property type="entry name" value="Ser-Thr/Tyr_kinase_cat_dom"/>
</dbReference>
<dbReference type="Pfam" id="PF00211">
    <property type="entry name" value="Guanylate_cyc"/>
    <property type="match status" value="1"/>
</dbReference>
<keyword evidence="8 18" id="KW-1133">Transmembrane helix</keyword>
<evidence type="ECO:0000256" key="2">
    <source>
        <dbReference type="ARBA" id="ARBA00004479"/>
    </source>
</evidence>
<dbReference type="OMA" id="ECLLTTM"/>
<dbReference type="InterPro" id="IPR000719">
    <property type="entry name" value="Prot_kinase_dom"/>
</dbReference>
<dbReference type="InterPro" id="IPR050401">
    <property type="entry name" value="Cyclic_nucleotide_synthase"/>
</dbReference>
<dbReference type="PROSITE" id="PS00452">
    <property type="entry name" value="GUANYLATE_CYCLASE_1"/>
    <property type="match status" value="1"/>
</dbReference>
<proteinExistence type="inferred from homology"/>
<keyword evidence="5 18" id="KW-0812">Transmembrane</keyword>
<dbReference type="PANTHER" id="PTHR11920:SF335">
    <property type="entry name" value="GUANYLATE CYCLASE"/>
    <property type="match status" value="1"/>
</dbReference>
<keyword evidence="7" id="KW-0547">Nucleotide-binding</keyword>
<dbReference type="RefSeq" id="XP_011672290.2">
    <property type="nucleotide sequence ID" value="XM_011673988.2"/>
</dbReference>
<feature type="compositionally biased region" description="Polar residues" evidence="17">
    <location>
        <begin position="919"/>
        <end position="943"/>
    </location>
</feature>
<keyword evidence="4" id="KW-0597">Phosphoprotein</keyword>
<evidence type="ECO:0000256" key="11">
    <source>
        <dbReference type="ARBA" id="ARBA00023170"/>
    </source>
</evidence>
<dbReference type="GO" id="GO:0005886">
    <property type="term" value="C:plasma membrane"/>
    <property type="evidence" value="ECO:0000318"/>
    <property type="project" value="GO_Central"/>
</dbReference>
<feature type="domain" description="Protein kinase" evidence="19">
    <location>
        <begin position="360"/>
        <end position="625"/>
    </location>
</feature>
<sequence>MTRLEKFLPLHGIKVQHAFSYENPYYPIPPIKDNRLKDIIEQSYTNTRIYVFIPAEPYELHAFLEDLDEKGLLDDGDYIVVAIFFKIFDESNRDGLIKGVYYPAEGPDGISQRIRYMHNVLMLFYTSAMSPDFNGFKIEAKAYLSEPPFNFDSGLLEELGYPIEITEDAAYLYDAVMLYAKALNQTLSEGGSITNGTDIISNILDKTYQSITGVNRIIDKDGDTIANVSVFSIQRNSSSDIDYVIDPVAIFQERNGTTVYAAHKGVDIQWLGGSPPRAQPVCGFDGSLCKTNYTIHIVAGVIAGIIMLTAIIATIVYRNWRYEQALASLLWKIDYNELEFKSICHGSRLSIATHDSRVSMYADPLSGRGQVFTRVGRYNHTLVAIKPVHKKHIEMSRCLRKELKVMRDMCHPNLCQFIGACPDPPNICILTEYCTRGSLQDILENDDIKLDEMFIASLVSDIVKGMRHLHSTEIRTHGNLKSSNCVVDSRWVLKITDFGLVHFKVGQQPPDMGEHAYYQDLLWKAPEVWEPQGTQKGDVYSFGIILYEIAHRQGPFGNCELSPKEIYEKVKTLGETIPLRPNVMEIENGHECLLTVMQECWVEDPEARPDFKTIANKLKPLHKGMKSDILDNMVMIMEKYANNLEEIVEDRTQQLVEEKKKTENLLHRMLPKPVANQLKRGMQVVPESFDCVTIFFSDIVGFTKLSSMSTPFQVVDLLNDLYTLFDDIISYYNVYKVETIGDAYMLVSGLPIRNDNRHAAEIGSTALHLIDEVQKFKIRHRPDDTLKLRVGIHSGPVVTGVVGLTMPRYCLFGDTVNTSSRMESNGEALKIHCSAECKAILDEVGGYDVPERGIVAMKGKGSLLTYWLVDQDPSYKRFKPRSEDVEEAVEDTDSLSEKHKMKKSPGKSYLRTPLGSTYMAPSTSTPNTGMKSSRSVQDISSSNLREDAQLRRDSDVVTRRRNSDISRTELPKNGKNGYTLLPMDCDDSLPCSKSEEVEIRTTDFGDGSGDCSSQARSVSACSLNRCEVVGEEATMNGAVSQRSRNNSQGSKTKTKKNSTTDSGIGSNGNSSRDCNMHNEIFL</sequence>
<dbReference type="InterPro" id="IPR011009">
    <property type="entry name" value="Kinase-like_dom_sf"/>
</dbReference>
<dbReference type="InterPro" id="IPR001054">
    <property type="entry name" value="A/G_cyclase"/>
</dbReference>
<evidence type="ECO:0000256" key="16">
    <source>
        <dbReference type="RuleBase" id="RU003431"/>
    </source>
</evidence>
<dbReference type="PANTHER" id="PTHR11920">
    <property type="entry name" value="GUANYLYL CYCLASE"/>
    <property type="match status" value="1"/>
</dbReference>
<feature type="compositionally biased region" description="Acidic residues" evidence="17">
    <location>
        <begin position="884"/>
        <end position="894"/>
    </location>
</feature>
<evidence type="ECO:0000256" key="1">
    <source>
        <dbReference type="ARBA" id="ARBA00001436"/>
    </source>
</evidence>
<keyword evidence="11" id="KW-0675">Receptor</keyword>
<evidence type="ECO:0000256" key="17">
    <source>
        <dbReference type="SAM" id="MobiDB-lite"/>
    </source>
</evidence>
<name>A0A7M7HIW2_STRPU</name>
<dbReference type="InterPro" id="IPR028082">
    <property type="entry name" value="Peripla_BP_I"/>
</dbReference>
<protein>
    <recommendedName>
        <fullName evidence="3 16">Guanylate cyclase</fullName>
        <ecNumber evidence="3 16">4.6.1.2</ecNumber>
    </recommendedName>
</protein>
<organism evidence="21 22">
    <name type="scientific">Strongylocentrotus purpuratus</name>
    <name type="common">Purple sea urchin</name>
    <dbReference type="NCBI Taxonomy" id="7668"/>
    <lineage>
        <taxon>Eukaryota</taxon>
        <taxon>Metazoa</taxon>
        <taxon>Echinodermata</taxon>
        <taxon>Eleutherozoa</taxon>
        <taxon>Echinozoa</taxon>
        <taxon>Echinoidea</taxon>
        <taxon>Euechinoidea</taxon>
        <taxon>Echinacea</taxon>
        <taxon>Camarodonta</taxon>
        <taxon>Echinidea</taxon>
        <taxon>Strongylocentrotidae</taxon>
        <taxon>Strongylocentrotus</taxon>
    </lineage>
</organism>
<dbReference type="OrthoDB" id="1890790at2759"/>
<dbReference type="EC" id="4.6.1.2" evidence="3 16"/>
<dbReference type="GO" id="GO:0005525">
    <property type="term" value="F:GTP binding"/>
    <property type="evidence" value="ECO:0007669"/>
    <property type="project" value="UniProtKB-KW"/>
</dbReference>
<dbReference type="SMART" id="SM00044">
    <property type="entry name" value="CYCc"/>
    <property type="match status" value="1"/>
</dbReference>
<dbReference type="Pfam" id="PF07714">
    <property type="entry name" value="PK_Tyr_Ser-Thr"/>
    <property type="match status" value="1"/>
</dbReference>
<dbReference type="KEGG" id="spu:579339"/>
<reference evidence="21" key="2">
    <citation type="submission" date="2021-01" db="UniProtKB">
        <authorList>
            <consortium name="EnsemblMetazoa"/>
        </authorList>
    </citation>
    <scope>IDENTIFICATION</scope>
</reference>
<evidence type="ECO:0000256" key="8">
    <source>
        <dbReference type="ARBA" id="ARBA00022989"/>
    </source>
</evidence>
<dbReference type="GeneID" id="579339"/>
<feature type="transmembrane region" description="Helical" evidence="18">
    <location>
        <begin position="293"/>
        <end position="317"/>
    </location>
</feature>
<dbReference type="InterPro" id="IPR029787">
    <property type="entry name" value="Nucleotide_cyclase"/>
</dbReference>